<sequence length="60" mass="6294">MTSSTRVICWLIAATLLGFSAGASLAGERPWWSTLIAVIAALCALAAGVDATFKLARQRD</sequence>
<dbReference type="EMBL" id="VIFX01000009">
    <property type="protein sequence ID" value="TQR86981.1"/>
    <property type="molecule type" value="Genomic_DNA"/>
</dbReference>
<evidence type="ECO:0000313" key="3">
    <source>
        <dbReference type="Proteomes" id="UP000315759"/>
    </source>
</evidence>
<evidence type="ECO:0000313" key="2">
    <source>
        <dbReference type="EMBL" id="TQR86981.1"/>
    </source>
</evidence>
<reference evidence="2 3" key="1">
    <citation type="submission" date="2018-10" db="EMBL/GenBank/DDBJ databases">
        <title>Draft genome of Mycobacterium hodleri strain B.</title>
        <authorList>
            <person name="Amande T.J."/>
            <person name="Mcgenity T.J."/>
        </authorList>
    </citation>
    <scope>NUCLEOTIDE SEQUENCE [LARGE SCALE GENOMIC DNA]</scope>
    <source>
        <strain evidence="2 3">B</strain>
    </source>
</reference>
<protein>
    <submittedName>
        <fullName evidence="2">Uncharacterized protein</fullName>
    </submittedName>
</protein>
<keyword evidence="3" id="KW-1185">Reference proteome</keyword>
<proteinExistence type="predicted"/>
<organism evidence="2 3">
    <name type="scientific">Mycolicibacterium hodleri</name>
    <dbReference type="NCBI Taxonomy" id="49897"/>
    <lineage>
        <taxon>Bacteria</taxon>
        <taxon>Bacillati</taxon>
        <taxon>Actinomycetota</taxon>
        <taxon>Actinomycetes</taxon>
        <taxon>Mycobacteriales</taxon>
        <taxon>Mycobacteriaceae</taxon>
        <taxon>Mycolicibacterium</taxon>
    </lineage>
</organism>
<dbReference type="RefSeq" id="WP_142551837.1">
    <property type="nucleotide sequence ID" value="NZ_VIFX01000009.1"/>
</dbReference>
<accession>A0A544W412</accession>
<gene>
    <name evidence="2" type="ORF">D8S82_09455</name>
</gene>
<evidence type="ECO:0000256" key="1">
    <source>
        <dbReference type="SAM" id="Phobius"/>
    </source>
</evidence>
<name>A0A544W412_9MYCO</name>
<dbReference type="AlphaFoldDB" id="A0A544W412"/>
<feature type="transmembrane region" description="Helical" evidence="1">
    <location>
        <begin position="36"/>
        <end position="56"/>
    </location>
</feature>
<keyword evidence="1" id="KW-0472">Membrane</keyword>
<dbReference type="Proteomes" id="UP000315759">
    <property type="component" value="Unassembled WGS sequence"/>
</dbReference>
<keyword evidence="1" id="KW-0812">Transmembrane</keyword>
<comment type="caution">
    <text evidence="2">The sequence shown here is derived from an EMBL/GenBank/DDBJ whole genome shotgun (WGS) entry which is preliminary data.</text>
</comment>
<keyword evidence="1" id="KW-1133">Transmembrane helix</keyword>